<evidence type="ECO:0000256" key="1">
    <source>
        <dbReference type="SAM" id="MobiDB-lite"/>
    </source>
</evidence>
<sequence>MIRALKILNQPNPKLFHHQIPAKRSGNESNDDASDTEGNENKSFDSATEVQSEAEQMEPKAEIRDQANTANHGTVAPTSQIVSENTLQDRPEFPVMAEEPEPDAAQEAYLEPEKPETVASNTENIPEASKTREISGQDKEITPDTAHTEATPAQKGANMSAPVEPTPTDTAKKAGAQQMHSLHPFATKNKAQAKKEKETKKKKQKKEDADRVAKAKANKIASLKKTKIATDPQRELETSMDSTSSPTAADVRFDLDAAGAKTEKHTPEEAKTTDVNTEDSQKKVNKADESVQHPKVEQASSTEPELQLDSKPLPSPQVLSSTSVSRKVISPNTQSHDEAGPSNKDSTTTPTTHILECETGSDKKPSTSLLAIPTSSAEKSEHDQSNPPQGTPTGETAAQSENASAETPKKKKRKNKKKNKKKTPASELSTDGQSAADERASKPVVPHSWDMHRYDPFTSQMTHIEAIRFAVKHDTSSYFAQTNARMETKRRVQEANEALFNSLCNLVRGSKIILRTLSSGMMKFVRREAWSMGAGTKHDCWKFRT</sequence>
<feature type="compositionally biased region" description="Polar residues" evidence="1">
    <location>
        <begin position="343"/>
        <end position="352"/>
    </location>
</feature>
<dbReference type="HOGENOM" id="CLU_507127_0_0_1"/>
<feature type="compositionally biased region" description="Basic residues" evidence="1">
    <location>
        <begin position="409"/>
        <end position="423"/>
    </location>
</feature>
<feature type="compositionally biased region" description="Polar residues" evidence="1">
    <location>
        <begin position="317"/>
        <end position="334"/>
    </location>
</feature>
<feature type="compositionally biased region" description="Polar residues" evidence="1">
    <location>
        <begin position="366"/>
        <end position="377"/>
    </location>
</feature>
<name>N4XQJ9_COCH4</name>
<evidence type="ECO:0000313" key="2">
    <source>
        <dbReference type="EMBL" id="ENI10933.1"/>
    </source>
</evidence>
<reference evidence="3" key="2">
    <citation type="journal article" date="2013" name="PLoS Genet.">
        <title>Comparative genome structure, secondary metabolite, and effector coding capacity across Cochliobolus pathogens.</title>
        <authorList>
            <person name="Condon B.J."/>
            <person name="Leng Y."/>
            <person name="Wu D."/>
            <person name="Bushley K.E."/>
            <person name="Ohm R.A."/>
            <person name="Otillar R."/>
            <person name="Martin J."/>
            <person name="Schackwitz W."/>
            <person name="Grimwood J."/>
            <person name="MohdZainudin N."/>
            <person name="Xue C."/>
            <person name="Wang R."/>
            <person name="Manning V.A."/>
            <person name="Dhillon B."/>
            <person name="Tu Z.J."/>
            <person name="Steffenson B.J."/>
            <person name="Salamov A."/>
            <person name="Sun H."/>
            <person name="Lowry S."/>
            <person name="LaButti K."/>
            <person name="Han J."/>
            <person name="Copeland A."/>
            <person name="Lindquist E."/>
            <person name="Barry K."/>
            <person name="Schmutz J."/>
            <person name="Baker S.E."/>
            <person name="Ciuffetti L.M."/>
            <person name="Grigoriev I.V."/>
            <person name="Zhong S."/>
            <person name="Turgeon B.G."/>
        </authorList>
    </citation>
    <scope>NUCLEOTIDE SEQUENCE [LARGE SCALE GENOMIC DNA]</scope>
    <source>
        <strain evidence="3">C4 / ATCC 48331 / race T</strain>
    </source>
</reference>
<feature type="compositionally biased region" description="Polar residues" evidence="1">
    <location>
        <begin position="66"/>
        <end position="86"/>
    </location>
</feature>
<dbReference type="EMBL" id="KB733444">
    <property type="protein sequence ID" value="ENI10933.1"/>
    <property type="molecule type" value="Genomic_DNA"/>
</dbReference>
<feature type="compositionally biased region" description="Basic and acidic residues" evidence="1">
    <location>
        <begin position="279"/>
        <end position="296"/>
    </location>
</feature>
<organism evidence="2 3">
    <name type="scientific">Cochliobolus heterostrophus (strain C4 / ATCC 48331 / race T)</name>
    <name type="common">Southern corn leaf blight fungus</name>
    <name type="synonym">Bipolaris maydis</name>
    <dbReference type="NCBI Taxonomy" id="665024"/>
    <lineage>
        <taxon>Eukaryota</taxon>
        <taxon>Fungi</taxon>
        <taxon>Dikarya</taxon>
        <taxon>Ascomycota</taxon>
        <taxon>Pezizomycotina</taxon>
        <taxon>Dothideomycetes</taxon>
        <taxon>Pleosporomycetidae</taxon>
        <taxon>Pleosporales</taxon>
        <taxon>Pleosporineae</taxon>
        <taxon>Pleosporaceae</taxon>
        <taxon>Bipolaris</taxon>
    </lineage>
</organism>
<feature type="compositionally biased region" description="Basic residues" evidence="1">
    <location>
        <begin position="214"/>
        <end position="227"/>
    </location>
</feature>
<dbReference type="Proteomes" id="UP000012338">
    <property type="component" value="Unassembled WGS sequence"/>
</dbReference>
<gene>
    <name evidence="2" type="ORF">COCC4DRAFT_124586</name>
</gene>
<feature type="compositionally biased region" description="Polar residues" evidence="1">
    <location>
        <begin position="385"/>
        <end position="405"/>
    </location>
</feature>
<reference evidence="2 3" key="1">
    <citation type="journal article" date="2012" name="PLoS Pathog.">
        <title>Diverse lifestyles and strategies of plant pathogenesis encoded in the genomes of eighteen Dothideomycetes fungi.</title>
        <authorList>
            <person name="Ohm R.A."/>
            <person name="Feau N."/>
            <person name="Henrissat B."/>
            <person name="Schoch C.L."/>
            <person name="Horwitz B.A."/>
            <person name="Barry K.W."/>
            <person name="Condon B.J."/>
            <person name="Copeland A.C."/>
            <person name="Dhillon B."/>
            <person name="Glaser F."/>
            <person name="Hesse C.N."/>
            <person name="Kosti I."/>
            <person name="LaButti K."/>
            <person name="Lindquist E.A."/>
            <person name="Lucas S."/>
            <person name="Salamov A.A."/>
            <person name="Bradshaw R.E."/>
            <person name="Ciuffetti L."/>
            <person name="Hamelin R.C."/>
            <person name="Kema G.H.J."/>
            <person name="Lawrence C."/>
            <person name="Scott J.A."/>
            <person name="Spatafora J.W."/>
            <person name="Turgeon B.G."/>
            <person name="de Wit P.J.G.M."/>
            <person name="Zhong S."/>
            <person name="Goodwin S.B."/>
            <person name="Grigoriev I.V."/>
        </authorList>
    </citation>
    <scope>NUCLEOTIDE SEQUENCE [LARGE SCALE GENOMIC DNA]</scope>
    <source>
        <strain evidence="3">C4 / ATCC 48331 / race T</strain>
    </source>
</reference>
<feature type="compositionally biased region" description="Basic and acidic residues" evidence="1">
    <location>
        <begin position="251"/>
        <end position="272"/>
    </location>
</feature>
<feature type="compositionally biased region" description="Basic and acidic residues" evidence="1">
    <location>
        <begin position="193"/>
        <end position="213"/>
    </location>
</feature>
<dbReference type="AlphaFoldDB" id="N4XQJ9"/>
<protein>
    <submittedName>
        <fullName evidence="2">Uncharacterized protein</fullName>
    </submittedName>
</protein>
<dbReference type="OrthoDB" id="3800936at2759"/>
<feature type="compositionally biased region" description="Polar residues" evidence="1">
    <location>
        <begin position="44"/>
        <end position="54"/>
    </location>
</feature>
<feature type="compositionally biased region" description="Acidic residues" evidence="1">
    <location>
        <begin position="29"/>
        <end position="38"/>
    </location>
</feature>
<evidence type="ECO:0000313" key="3">
    <source>
        <dbReference type="Proteomes" id="UP000012338"/>
    </source>
</evidence>
<keyword evidence="3" id="KW-1185">Reference proteome</keyword>
<proteinExistence type="predicted"/>
<feature type="compositionally biased region" description="Basic and acidic residues" evidence="1">
    <location>
        <begin position="129"/>
        <end position="142"/>
    </location>
</feature>
<accession>N4XQJ9</accession>
<feature type="region of interest" description="Disordered" evidence="1">
    <location>
        <begin position="1"/>
        <end position="444"/>
    </location>
</feature>